<dbReference type="PATRIC" id="fig|66876.3.peg.8778"/>
<evidence type="ECO:0000313" key="2">
    <source>
        <dbReference type="EMBL" id="KPC58598.1"/>
    </source>
</evidence>
<dbReference type="AlphaFoldDB" id="A0A0N0XRZ9"/>
<comment type="caution">
    <text evidence="2">The sequence shown here is derived from an EMBL/GenBank/DDBJ whole genome shotgun (WGS) entry which is preliminary data.</text>
</comment>
<sequence>MDVHALDRLDNDAYERLVLDNAHPPARDRETWELLLSRPLIDRTRDTLSALVQRNVSALRKRKAEREAFQTECFARGPAGKKDWFDTRNEYEEWRHRAANFARTVQNALADVNRAKRDHNRSANHTVAQEHRECLRRLALAVQRHQAAHARSGGVAEQPDYELWRVLDQITVPMGPSSEPTSLRTMLDIYWTDVASVDTADEQRAGAERAMRTAPAGQSGRFSGVPKARHVDNGKRLV</sequence>
<accession>A0A0N0XRZ9</accession>
<dbReference type="RefSeq" id="WP_053928354.1">
    <property type="nucleotide sequence ID" value="NZ_LGKG01000207.1"/>
</dbReference>
<evidence type="ECO:0000256" key="1">
    <source>
        <dbReference type="SAM" id="MobiDB-lite"/>
    </source>
</evidence>
<feature type="compositionally biased region" description="Basic and acidic residues" evidence="1">
    <location>
        <begin position="229"/>
        <end position="238"/>
    </location>
</feature>
<dbReference type="Proteomes" id="UP000037982">
    <property type="component" value="Unassembled WGS sequence"/>
</dbReference>
<keyword evidence="3" id="KW-1185">Reference proteome</keyword>
<dbReference type="EMBL" id="LGKG01000207">
    <property type="protein sequence ID" value="KPC58598.1"/>
    <property type="molecule type" value="Genomic_DNA"/>
</dbReference>
<name>A0A0N0XRZ9_9ACTN</name>
<feature type="compositionally biased region" description="Basic and acidic residues" evidence="1">
    <location>
        <begin position="202"/>
        <end position="211"/>
    </location>
</feature>
<protein>
    <submittedName>
        <fullName evidence="2">Uncharacterized protein</fullName>
    </submittedName>
</protein>
<feature type="region of interest" description="Disordered" evidence="1">
    <location>
        <begin position="202"/>
        <end position="238"/>
    </location>
</feature>
<gene>
    <name evidence="2" type="ORF">ADL29_40015</name>
</gene>
<proteinExistence type="predicted"/>
<evidence type="ECO:0000313" key="3">
    <source>
        <dbReference type="Proteomes" id="UP000037982"/>
    </source>
</evidence>
<organism evidence="2 3">
    <name type="scientific">Streptomyces chattanoogensis</name>
    <dbReference type="NCBI Taxonomy" id="66876"/>
    <lineage>
        <taxon>Bacteria</taxon>
        <taxon>Bacillati</taxon>
        <taxon>Actinomycetota</taxon>
        <taxon>Actinomycetes</taxon>
        <taxon>Kitasatosporales</taxon>
        <taxon>Streptomycetaceae</taxon>
        <taxon>Streptomyces</taxon>
    </lineage>
</organism>
<reference evidence="3" key="1">
    <citation type="submission" date="2015-07" db="EMBL/GenBank/DDBJ databases">
        <authorList>
            <person name="Ju K.-S."/>
            <person name="Doroghazi J.R."/>
            <person name="Metcalf W.W."/>
        </authorList>
    </citation>
    <scope>NUCLEOTIDE SEQUENCE [LARGE SCALE GENOMIC DNA]</scope>
    <source>
        <strain evidence="3">NRRL ISP-5002</strain>
    </source>
</reference>